<keyword evidence="1" id="KW-0472">Membrane</keyword>
<feature type="transmembrane region" description="Helical" evidence="1">
    <location>
        <begin position="12"/>
        <end position="31"/>
    </location>
</feature>
<dbReference type="InterPro" id="IPR029787">
    <property type="entry name" value="Nucleotide_cyclase"/>
</dbReference>
<dbReference type="Pfam" id="PF00990">
    <property type="entry name" value="GGDEF"/>
    <property type="match status" value="1"/>
</dbReference>
<dbReference type="SMART" id="SM00052">
    <property type="entry name" value="EAL"/>
    <property type="match status" value="1"/>
</dbReference>
<dbReference type="InterPro" id="IPR011622">
    <property type="entry name" value="7TMR_DISM_rcpt_extracell_dom2"/>
</dbReference>
<accession>A0ABQ6H2L1</accession>
<comment type="caution">
    <text evidence="4">The sequence shown here is derived from an EMBL/GenBank/DDBJ whole genome shotgun (WGS) entry which is preliminary data.</text>
</comment>
<dbReference type="InterPro" id="IPR000160">
    <property type="entry name" value="GGDEF_dom"/>
</dbReference>
<dbReference type="Pfam" id="PF07695">
    <property type="entry name" value="7TMR-DISM_7TM"/>
    <property type="match status" value="1"/>
</dbReference>
<reference evidence="4 5" key="1">
    <citation type="submission" date="2023-03" db="EMBL/GenBank/DDBJ databases">
        <title>Draft genome sequence of Thalassotalea eurytherma JCM 18482T.</title>
        <authorList>
            <person name="Sawabe T."/>
        </authorList>
    </citation>
    <scope>NUCLEOTIDE SEQUENCE [LARGE SCALE GENOMIC DNA]</scope>
    <source>
        <strain evidence="4 5">JCM 18482</strain>
    </source>
</reference>
<evidence type="ECO:0008006" key="6">
    <source>
        <dbReference type="Google" id="ProtNLM"/>
    </source>
</evidence>
<dbReference type="SMART" id="SM00267">
    <property type="entry name" value="GGDEF"/>
    <property type="match status" value="1"/>
</dbReference>
<evidence type="ECO:0000313" key="4">
    <source>
        <dbReference type="EMBL" id="GLX80995.1"/>
    </source>
</evidence>
<feature type="transmembrane region" description="Helical" evidence="1">
    <location>
        <begin position="315"/>
        <end position="338"/>
    </location>
</feature>
<feature type="transmembrane region" description="Helical" evidence="1">
    <location>
        <begin position="345"/>
        <end position="365"/>
    </location>
</feature>
<keyword evidence="1" id="KW-0812">Transmembrane</keyword>
<evidence type="ECO:0000313" key="5">
    <source>
        <dbReference type="Proteomes" id="UP001157133"/>
    </source>
</evidence>
<protein>
    <recommendedName>
        <fullName evidence="6">EAL domain-containing protein</fullName>
    </recommendedName>
</protein>
<evidence type="ECO:0000259" key="3">
    <source>
        <dbReference type="PROSITE" id="PS50887"/>
    </source>
</evidence>
<dbReference type="InterPro" id="IPR050706">
    <property type="entry name" value="Cyclic-di-GMP_PDE-like"/>
</dbReference>
<dbReference type="PANTHER" id="PTHR33121">
    <property type="entry name" value="CYCLIC DI-GMP PHOSPHODIESTERASE PDEF"/>
    <property type="match status" value="1"/>
</dbReference>
<dbReference type="PROSITE" id="PS50887">
    <property type="entry name" value="GGDEF"/>
    <property type="match status" value="1"/>
</dbReference>
<feature type="domain" description="EAL" evidence="2">
    <location>
        <begin position="611"/>
        <end position="863"/>
    </location>
</feature>
<feature type="transmembrane region" description="Helical" evidence="1">
    <location>
        <begin position="198"/>
        <end position="216"/>
    </location>
</feature>
<dbReference type="InterPro" id="IPR011623">
    <property type="entry name" value="7TMR_DISM_rcpt_extracell_dom1"/>
</dbReference>
<feature type="transmembrane region" description="Helical" evidence="1">
    <location>
        <begin position="260"/>
        <end position="279"/>
    </location>
</feature>
<feature type="transmembrane region" description="Helical" evidence="1">
    <location>
        <begin position="291"/>
        <end position="309"/>
    </location>
</feature>
<feature type="domain" description="GGDEF" evidence="3">
    <location>
        <begin position="458"/>
        <end position="602"/>
    </location>
</feature>
<sequence length="863" mass="98534">MYKYQYGHNNLSILNWLIAVFILLFTSYSSASLPINSFNETSLSYASVKFEYFEDINREYSFESIVKLSDEYWIKPDKPNTSFGLSDSQLWLRLNIHNLKAKTETFVFEIAYPLLDDVTFYSVKQDGTVRILDIGDSKPFYPRDIDHPNMLMRFQLQADESVELFAKLKTKGSMILPVRVWQEHEFFEFAAKEEKFHFFYYGSLSIIILINLAIFFTLHEKLYLYYSLATTGYLLFFITARSYGQQLLFADSPALNSQLFLSSMPILALFSLLFAREFLQTKQHSRVMDTAIRGMIYFEYFNMVAAVVLDYNTAVRISAISAIVLFIILFFAGPITWLAKRRAGIFFTIAWVPLTIGFVVTSGRSLGIFQNNFFTEYAMQIGSGLEAFILTLALADRLYREREEKTLAQISNIQKEQQRLEIQNQLSEAIMRDPTTNLANRNRFEWFVNNILNEQKNERFVICVARVTRFNEITRTLGLSSVERILKAIADYMNNAIRRMPGVITTQISQGSHDATFQLTGDTFGVLIKQSTFEENIEQYYTFVKKLSLPIEIDSLSIDLEPLVGCAIYPEHGLDAAQLIRNALVAMESSHHATDQIGYYDNALDIYNESRLTLMSDLREALKNDEPELHYQPKLNLEDDTIVGLEALIRWHHPKQGFVSPAYFVPLAEQTGVIKELTFWAIGRAARDLQSLRSIGYNGNMSINISAKDLLSEQLKEQIEVILDKYQVVPSKIFLELTETAAMDDPEAGLIALNQLTSLGLNISIDDFGAGYSSLSYLKQLPAAGIKLDRSLIMDITHNESSRIIVKASVDMAHGLGYKVVAEGVENMETYQLMKTLGCDELQGFWLCKPMPLPDISDWLSSR</sequence>
<organism evidence="4 5">
    <name type="scientific">Thalassotalea eurytherma</name>
    <dbReference type="NCBI Taxonomy" id="1144278"/>
    <lineage>
        <taxon>Bacteria</taxon>
        <taxon>Pseudomonadati</taxon>
        <taxon>Pseudomonadota</taxon>
        <taxon>Gammaproteobacteria</taxon>
        <taxon>Alteromonadales</taxon>
        <taxon>Colwelliaceae</taxon>
        <taxon>Thalassotalea</taxon>
    </lineage>
</organism>
<dbReference type="Proteomes" id="UP001157133">
    <property type="component" value="Unassembled WGS sequence"/>
</dbReference>
<evidence type="ECO:0000256" key="1">
    <source>
        <dbReference type="SAM" id="Phobius"/>
    </source>
</evidence>
<dbReference type="InterPro" id="IPR001633">
    <property type="entry name" value="EAL_dom"/>
</dbReference>
<keyword evidence="5" id="KW-1185">Reference proteome</keyword>
<dbReference type="CDD" id="cd01948">
    <property type="entry name" value="EAL"/>
    <property type="match status" value="1"/>
</dbReference>
<dbReference type="InterPro" id="IPR043128">
    <property type="entry name" value="Rev_trsase/Diguanyl_cyclase"/>
</dbReference>
<dbReference type="PANTHER" id="PTHR33121:SF71">
    <property type="entry name" value="OXYGEN SENSOR PROTEIN DOSP"/>
    <property type="match status" value="1"/>
</dbReference>
<dbReference type="Gene3D" id="2.60.40.2380">
    <property type="match status" value="1"/>
</dbReference>
<proteinExistence type="predicted"/>
<dbReference type="EMBL" id="BSSU01000002">
    <property type="protein sequence ID" value="GLX80995.1"/>
    <property type="molecule type" value="Genomic_DNA"/>
</dbReference>
<dbReference type="Pfam" id="PF00563">
    <property type="entry name" value="EAL"/>
    <property type="match status" value="1"/>
</dbReference>
<dbReference type="SUPFAM" id="SSF141868">
    <property type="entry name" value="EAL domain-like"/>
    <property type="match status" value="1"/>
</dbReference>
<dbReference type="PROSITE" id="PS50883">
    <property type="entry name" value="EAL"/>
    <property type="match status" value="1"/>
</dbReference>
<dbReference type="Pfam" id="PF07696">
    <property type="entry name" value="7TMR-DISMED2"/>
    <property type="match status" value="1"/>
</dbReference>
<name>A0ABQ6H2L1_9GAMM</name>
<dbReference type="SUPFAM" id="SSF55073">
    <property type="entry name" value="Nucleotide cyclase"/>
    <property type="match status" value="1"/>
</dbReference>
<keyword evidence="1" id="KW-1133">Transmembrane helix</keyword>
<dbReference type="Gene3D" id="3.30.70.270">
    <property type="match status" value="1"/>
</dbReference>
<gene>
    <name evidence="4" type="ORF">theurythT_04470</name>
</gene>
<dbReference type="InterPro" id="IPR035919">
    <property type="entry name" value="EAL_sf"/>
</dbReference>
<feature type="transmembrane region" description="Helical" evidence="1">
    <location>
        <begin position="223"/>
        <end position="240"/>
    </location>
</feature>
<evidence type="ECO:0000259" key="2">
    <source>
        <dbReference type="PROSITE" id="PS50883"/>
    </source>
</evidence>
<dbReference type="Gene3D" id="3.20.20.450">
    <property type="entry name" value="EAL domain"/>
    <property type="match status" value="1"/>
</dbReference>